<proteinExistence type="inferred from homology"/>
<dbReference type="Proteomes" id="UP000005226">
    <property type="component" value="Chromosome 17"/>
</dbReference>
<evidence type="ECO:0000313" key="4">
    <source>
        <dbReference type="Proteomes" id="UP000005226"/>
    </source>
</evidence>
<dbReference type="OMA" id="STPQDIM"/>
<dbReference type="AlphaFoldDB" id="H2UH92"/>
<reference evidence="3" key="2">
    <citation type="submission" date="2025-08" db="UniProtKB">
        <authorList>
            <consortium name="Ensembl"/>
        </authorList>
    </citation>
    <scope>IDENTIFICATION</scope>
</reference>
<reference evidence="3" key="3">
    <citation type="submission" date="2025-09" db="UniProtKB">
        <authorList>
            <consortium name="Ensembl"/>
        </authorList>
    </citation>
    <scope>IDENTIFICATION</scope>
</reference>
<keyword evidence="2" id="KW-0597">Phosphoprotein</keyword>
<dbReference type="GO" id="GO:0051373">
    <property type="term" value="F:FATZ binding"/>
    <property type="evidence" value="ECO:0007669"/>
    <property type="project" value="TreeGrafter"/>
</dbReference>
<dbReference type="FunCoup" id="H2UH92">
    <property type="interactions" value="694"/>
</dbReference>
<sequence length="250" mass="28311">MSQFCTMPAGERKKRAAAICREVHGSNGDLMDLGKKLSIPKDIMLEELSLLSNRGSRLFKMRQRRSEKYTFENIQNEANMQLSVQDDAANADNKTVSVARNVWIILQQKRPHVCLCIIFWIEVPAVQSNTSTMPRSYHSPWEQEILGDPNLAETIKQRMPAPDPLPNLPEYKSFNRVATPFGGFDKAPRTITFKLPELDLNPPNFPELQAPGIKRPSFNRTAQGWITEGTHMIIPTIPLESIEVPESDDL</sequence>
<dbReference type="PANTHER" id="PTHR15941">
    <property type="entry name" value="MYOZENIN"/>
    <property type="match status" value="1"/>
</dbReference>
<evidence type="ECO:0000256" key="2">
    <source>
        <dbReference type="ARBA" id="ARBA00022553"/>
    </source>
</evidence>
<dbReference type="GO" id="GO:0030018">
    <property type="term" value="C:Z disc"/>
    <property type="evidence" value="ECO:0007669"/>
    <property type="project" value="InterPro"/>
</dbReference>
<dbReference type="GeneTree" id="ENSGT00950000183027"/>
<dbReference type="PANTHER" id="PTHR15941:SF9">
    <property type="entry name" value="MYOZENIN-2"/>
    <property type="match status" value="1"/>
</dbReference>
<dbReference type="Ensembl" id="ENSTRUT00000036444.3">
    <property type="protein sequence ID" value="ENSTRUP00000036313.2"/>
    <property type="gene ID" value="ENSTRUG00000014201.3"/>
</dbReference>
<comment type="similarity">
    <text evidence="1">Belongs to the myozenin family.</text>
</comment>
<accession>H2UH92</accession>
<dbReference type="STRING" id="31033.ENSTRUP00000036313"/>
<evidence type="ECO:0000256" key="1">
    <source>
        <dbReference type="ARBA" id="ARBA00009126"/>
    </source>
</evidence>
<dbReference type="GO" id="GO:0015629">
    <property type="term" value="C:actin cytoskeleton"/>
    <property type="evidence" value="ECO:0007669"/>
    <property type="project" value="TreeGrafter"/>
</dbReference>
<evidence type="ECO:0000313" key="3">
    <source>
        <dbReference type="Ensembl" id="ENSTRUP00000036313.2"/>
    </source>
</evidence>
<protein>
    <submittedName>
        <fullName evidence="3">Myozenin 2b</fullName>
    </submittedName>
</protein>
<reference evidence="3 4" key="1">
    <citation type="journal article" date="2011" name="Genome Biol. Evol.">
        <title>Integration of the genetic map and genome assembly of fugu facilitates insights into distinct features of genome evolution in teleosts and mammals.</title>
        <authorList>
            <person name="Kai W."/>
            <person name="Kikuchi K."/>
            <person name="Tohari S."/>
            <person name="Chew A.K."/>
            <person name="Tay A."/>
            <person name="Fujiwara A."/>
            <person name="Hosoya S."/>
            <person name="Suetake H."/>
            <person name="Naruse K."/>
            <person name="Brenner S."/>
            <person name="Suzuki Y."/>
            <person name="Venkatesh B."/>
        </authorList>
    </citation>
    <scope>NUCLEOTIDE SEQUENCE [LARGE SCALE GENOMIC DNA]</scope>
</reference>
<name>H2UH92_TAKRU</name>
<dbReference type="GO" id="GO:0003779">
    <property type="term" value="F:actin binding"/>
    <property type="evidence" value="ECO:0007669"/>
    <property type="project" value="TreeGrafter"/>
</dbReference>
<keyword evidence="4" id="KW-1185">Reference proteome</keyword>
<dbReference type="GO" id="GO:0031433">
    <property type="term" value="F:telethonin binding"/>
    <property type="evidence" value="ECO:0007669"/>
    <property type="project" value="TreeGrafter"/>
</dbReference>
<gene>
    <name evidence="3" type="primary">myoz2b</name>
</gene>
<dbReference type="HOGENOM" id="CLU_071316_1_1_1"/>
<dbReference type="Pfam" id="PF05556">
    <property type="entry name" value="Calsarcin"/>
    <property type="match status" value="1"/>
</dbReference>
<dbReference type="InParanoid" id="H2UH92"/>
<dbReference type="InterPro" id="IPR008438">
    <property type="entry name" value="MYOZ"/>
</dbReference>
<organism evidence="3 4">
    <name type="scientific">Takifugu rubripes</name>
    <name type="common">Japanese pufferfish</name>
    <name type="synonym">Fugu rubripes</name>
    <dbReference type="NCBI Taxonomy" id="31033"/>
    <lineage>
        <taxon>Eukaryota</taxon>
        <taxon>Metazoa</taxon>
        <taxon>Chordata</taxon>
        <taxon>Craniata</taxon>
        <taxon>Vertebrata</taxon>
        <taxon>Euteleostomi</taxon>
        <taxon>Actinopterygii</taxon>
        <taxon>Neopterygii</taxon>
        <taxon>Teleostei</taxon>
        <taxon>Neoteleostei</taxon>
        <taxon>Acanthomorphata</taxon>
        <taxon>Eupercaria</taxon>
        <taxon>Tetraodontiformes</taxon>
        <taxon>Tetradontoidea</taxon>
        <taxon>Tetraodontidae</taxon>
        <taxon>Takifugu</taxon>
    </lineage>
</organism>